<sequence>MTEVMAARELSTPRIVRILAALFKRNVRKNERIAAGSSHPVPKAVEERAAVFSGEDKVNIPIEVYFHKILLNSFCSPSCYVVAFIYLDRFLNRHPSVRLNSSNVHRLVITAILTAVKFSDERYHDTNAYYAKVAEISLSEMNELEVCFLFGVRFDLHVRLDDYNDCCDFLESQIESLFLDSCILS</sequence>
<gene>
    <name evidence="6" type="primary">CYCP4-1</name>
    <name evidence="6" type="ORF">KSP40_PGU013996</name>
</gene>
<dbReference type="InterPro" id="IPR013922">
    <property type="entry name" value="Cyclin_PHO80-like"/>
</dbReference>
<dbReference type="EMBL" id="JBBWWR010000016">
    <property type="protein sequence ID" value="KAK8948146.1"/>
    <property type="molecule type" value="Genomic_DNA"/>
</dbReference>
<dbReference type="Proteomes" id="UP001412067">
    <property type="component" value="Unassembled WGS sequence"/>
</dbReference>
<dbReference type="PANTHER" id="PTHR15615:SF84">
    <property type="entry name" value="OS05G0327000 PROTEIN"/>
    <property type="match status" value="1"/>
</dbReference>
<dbReference type="InterPro" id="IPR012389">
    <property type="entry name" value="Cyclin_P/U"/>
</dbReference>
<dbReference type="PIRSF" id="PIRSF027110">
    <property type="entry name" value="PREG"/>
    <property type="match status" value="1"/>
</dbReference>
<keyword evidence="2" id="KW-0132">Cell division</keyword>
<dbReference type="Gene3D" id="1.10.472.10">
    <property type="entry name" value="Cyclin-like"/>
    <property type="match status" value="1"/>
</dbReference>
<dbReference type="SUPFAM" id="SSF47954">
    <property type="entry name" value="Cyclin-like"/>
    <property type="match status" value="1"/>
</dbReference>
<proteinExistence type="inferred from homology"/>
<dbReference type="InterPro" id="IPR036915">
    <property type="entry name" value="Cyclin-like_sf"/>
</dbReference>
<evidence type="ECO:0000256" key="5">
    <source>
        <dbReference type="PIRNR" id="PIRNR027110"/>
    </source>
</evidence>
<accession>A0ABR2LRU0</accession>
<keyword evidence="4" id="KW-0131">Cell cycle</keyword>
<evidence type="ECO:0000256" key="2">
    <source>
        <dbReference type="ARBA" id="ARBA00022618"/>
    </source>
</evidence>
<evidence type="ECO:0000256" key="3">
    <source>
        <dbReference type="ARBA" id="ARBA00023127"/>
    </source>
</evidence>
<evidence type="ECO:0000313" key="6">
    <source>
        <dbReference type="EMBL" id="KAK8948146.1"/>
    </source>
</evidence>
<organism evidence="6 7">
    <name type="scientific">Platanthera guangdongensis</name>
    <dbReference type="NCBI Taxonomy" id="2320717"/>
    <lineage>
        <taxon>Eukaryota</taxon>
        <taxon>Viridiplantae</taxon>
        <taxon>Streptophyta</taxon>
        <taxon>Embryophyta</taxon>
        <taxon>Tracheophyta</taxon>
        <taxon>Spermatophyta</taxon>
        <taxon>Magnoliopsida</taxon>
        <taxon>Liliopsida</taxon>
        <taxon>Asparagales</taxon>
        <taxon>Orchidaceae</taxon>
        <taxon>Orchidoideae</taxon>
        <taxon>Orchideae</taxon>
        <taxon>Orchidinae</taxon>
        <taxon>Platanthera</taxon>
    </lineage>
</organism>
<keyword evidence="3 5" id="KW-0195">Cyclin</keyword>
<name>A0ABR2LRU0_9ASPA</name>
<evidence type="ECO:0000313" key="7">
    <source>
        <dbReference type="Proteomes" id="UP001412067"/>
    </source>
</evidence>
<reference evidence="6 7" key="1">
    <citation type="journal article" date="2022" name="Nat. Plants">
        <title>Genomes of leafy and leafless Platanthera orchids illuminate the evolution of mycoheterotrophy.</title>
        <authorList>
            <person name="Li M.H."/>
            <person name="Liu K.W."/>
            <person name="Li Z."/>
            <person name="Lu H.C."/>
            <person name="Ye Q.L."/>
            <person name="Zhang D."/>
            <person name="Wang J.Y."/>
            <person name="Li Y.F."/>
            <person name="Zhong Z.M."/>
            <person name="Liu X."/>
            <person name="Yu X."/>
            <person name="Liu D.K."/>
            <person name="Tu X.D."/>
            <person name="Liu B."/>
            <person name="Hao Y."/>
            <person name="Liao X.Y."/>
            <person name="Jiang Y.T."/>
            <person name="Sun W.H."/>
            <person name="Chen J."/>
            <person name="Chen Y.Q."/>
            <person name="Ai Y."/>
            <person name="Zhai J.W."/>
            <person name="Wu S.S."/>
            <person name="Zhou Z."/>
            <person name="Hsiao Y.Y."/>
            <person name="Wu W.L."/>
            <person name="Chen Y.Y."/>
            <person name="Lin Y.F."/>
            <person name="Hsu J.L."/>
            <person name="Li C.Y."/>
            <person name="Wang Z.W."/>
            <person name="Zhao X."/>
            <person name="Zhong W.Y."/>
            <person name="Ma X.K."/>
            <person name="Ma L."/>
            <person name="Huang J."/>
            <person name="Chen G.Z."/>
            <person name="Huang M.Z."/>
            <person name="Huang L."/>
            <person name="Peng D.H."/>
            <person name="Luo Y.B."/>
            <person name="Zou S.Q."/>
            <person name="Chen S.P."/>
            <person name="Lan S."/>
            <person name="Tsai W.C."/>
            <person name="Van de Peer Y."/>
            <person name="Liu Z.J."/>
        </authorList>
    </citation>
    <scope>NUCLEOTIDE SEQUENCE [LARGE SCALE GENOMIC DNA]</scope>
    <source>
        <strain evidence="6">Lor288</strain>
    </source>
</reference>
<dbReference type="Pfam" id="PF08613">
    <property type="entry name" value="Cyclin"/>
    <property type="match status" value="1"/>
</dbReference>
<evidence type="ECO:0000256" key="1">
    <source>
        <dbReference type="ARBA" id="ARBA00007215"/>
    </source>
</evidence>
<evidence type="ECO:0000256" key="4">
    <source>
        <dbReference type="ARBA" id="ARBA00023306"/>
    </source>
</evidence>
<protein>
    <recommendedName>
        <fullName evidence="5">Cyclin</fullName>
    </recommendedName>
</protein>
<comment type="caution">
    <text evidence="6">The sequence shown here is derived from an EMBL/GenBank/DDBJ whole genome shotgun (WGS) entry which is preliminary data.</text>
</comment>
<dbReference type="PANTHER" id="PTHR15615">
    <property type="match status" value="1"/>
</dbReference>
<comment type="similarity">
    <text evidence="1">Belongs to the cyclin family. Cyclin U/P subfamily.</text>
</comment>
<keyword evidence="7" id="KW-1185">Reference proteome</keyword>